<dbReference type="Proteomes" id="UP000005237">
    <property type="component" value="Unassembled WGS sequence"/>
</dbReference>
<sequence length="402" mass="47931">MSEKRADDRLEGTNDTFGGLVIKKKKVDGDEKPEPSGKSLLGLDKLASTKREHARKRLAEDEDNDRGVTESVRRGIEKVHEKHRDRDRESRGMKYKSRDEDRRDRDRDRDRSDRRDRDRDRDRSHRRDWDETPRFKVPETPSRISWDDDRHASSSHKKNSWDMPTPRGDRDRDRKRDWGSERSISSAYRSERRHQEERNQRRRHRPEDSVRSEKDEKPEPTFHDEEERLQWEEDQKNLEREWYDNEGAFDDEYNPFNKVSEEFVEKREKQWQEKTQKPRLTVKQQAIKRENELWENNRLHRSGVVAVADELSSVFEDETDENRVTILVQNIVPPFLDGRIVFTKQAQPIIPVVDTTCDMAVAAARGSMAVRRRREVEDRKRAQDKHWELAGSKLGNLMGVKE</sequence>
<reference evidence="3" key="1">
    <citation type="submission" date="2010-08" db="EMBL/GenBank/DDBJ databases">
        <authorList>
            <consortium name="Caenorhabditis japonica Sequencing Consortium"/>
            <person name="Wilson R.K."/>
        </authorList>
    </citation>
    <scope>NUCLEOTIDE SEQUENCE [LARGE SCALE GENOMIC DNA]</scope>
    <source>
        <strain evidence="3">DF5081</strain>
    </source>
</reference>
<feature type="compositionally biased region" description="Basic and acidic residues" evidence="1">
    <location>
        <begin position="65"/>
        <end position="137"/>
    </location>
</feature>
<organism evidence="2 3">
    <name type="scientific">Caenorhabditis japonica</name>
    <dbReference type="NCBI Taxonomy" id="281687"/>
    <lineage>
        <taxon>Eukaryota</taxon>
        <taxon>Metazoa</taxon>
        <taxon>Ecdysozoa</taxon>
        <taxon>Nematoda</taxon>
        <taxon>Chromadorea</taxon>
        <taxon>Rhabditida</taxon>
        <taxon>Rhabditina</taxon>
        <taxon>Rhabditomorpha</taxon>
        <taxon>Rhabditoidea</taxon>
        <taxon>Rhabditidae</taxon>
        <taxon>Peloderinae</taxon>
        <taxon>Caenorhabditis</taxon>
    </lineage>
</organism>
<evidence type="ECO:0000313" key="2">
    <source>
        <dbReference type="EnsemblMetazoa" id="CJA39201.1"/>
    </source>
</evidence>
<evidence type="ECO:0000256" key="1">
    <source>
        <dbReference type="SAM" id="MobiDB-lite"/>
    </source>
</evidence>
<accession>A0A8R1IR62</accession>
<feature type="compositionally biased region" description="Basic and acidic residues" evidence="1">
    <location>
        <begin position="167"/>
        <end position="180"/>
    </location>
</feature>
<feature type="compositionally biased region" description="Basic and acidic residues" evidence="1">
    <location>
        <begin position="189"/>
        <end position="230"/>
    </location>
</feature>
<feature type="region of interest" description="Disordered" evidence="1">
    <location>
        <begin position="1"/>
        <end position="230"/>
    </location>
</feature>
<reference evidence="2" key="2">
    <citation type="submission" date="2022-06" db="UniProtKB">
        <authorList>
            <consortium name="EnsemblMetazoa"/>
        </authorList>
    </citation>
    <scope>IDENTIFICATION</scope>
    <source>
        <strain evidence="2">DF5081</strain>
    </source>
</reference>
<protein>
    <submittedName>
        <fullName evidence="2">Uncharacterized protein</fullName>
    </submittedName>
</protein>
<evidence type="ECO:0000313" key="3">
    <source>
        <dbReference type="Proteomes" id="UP000005237"/>
    </source>
</evidence>
<dbReference type="AlphaFoldDB" id="A0A8R1IR62"/>
<name>A0A8R1IR62_CAEJA</name>
<feature type="compositionally biased region" description="Basic and acidic residues" evidence="1">
    <location>
        <begin position="1"/>
        <end position="12"/>
    </location>
</feature>
<proteinExistence type="predicted"/>
<dbReference type="EnsemblMetazoa" id="CJA39201.1">
    <property type="protein sequence ID" value="CJA39201.1"/>
    <property type="gene ID" value="WBGene00215048"/>
</dbReference>
<keyword evidence="3" id="KW-1185">Reference proteome</keyword>